<proteinExistence type="predicted"/>
<reference evidence="1" key="2">
    <citation type="journal article" date="2015" name="Data Brief">
        <title>Shoot transcriptome of the giant reed, Arundo donax.</title>
        <authorList>
            <person name="Barrero R.A."/>
            <person name="Guerrero F.D."/>
            <person name="Moolhuijzen P."/>
            <person name="Goolsby J.A."/>
            <person name="Tidwell J."/>
            <person name="Bellgard S.E."/>
            <person name="Bellgard M.I."/>
        </authorList>
    </citation>
    <scope>NUCLEOTIDE SEQUENCE</scope>
    <source>
        <tissue evidence="1">Shoot tissue taken approximately 20 cm above the soil surface</tissue>
    </source>
</reference>
<evidence type="ECO:0000313" key="1">
    <source>
        <dbReference type="EMBL" id="JAD18016.1"/>
    </source>
</evidence>
<sequence length="37" mass="4113">MFLVALASWSTSLHSPTSSGAHCLHRCPVRHRCRCCT</sequence>
<name>A0A0A8XVX1_ARUDO</name>
<accession>A0A0A8XVX1</accession>
<dbReference type="AlphaFoldDB" id="A0A0A8XVX1"/>
<dbReference type="EMBL" id="GBRH01279879">
    <property type="protein sequence ID" value="JAD18016.1"/>
    <property type="molecule type" value="Transcribed_RNA"/>
</dbReference>
<protein>
    <submittedName>
        <fullName evidence="1">Uncharacterized protein</fullName>
    </submittedName>
</protein>
<reference evidence="1" key="1">
    <citation type="submission" date="2014-09" db="EMBL/GenBank/DDBJ databases">
        <authorList>
            <person name="Magalhaes I.L.F."/>
            <person name="Oliveira U."/>
            <person name="Santos F.R."/>
            <person name="Vidigal T.H.D.A."/>
            <person name="Brescovit A.D."/>
            <person name="Santos A.J."/>
        </authorList>
    </citation>
    <scope>NUCLEOTIDE SEQUENCE</scope>
    <source>
        <tissue evidence="1">Shoot tissue taken approximately 20 cm above the soil surface</tissue>
    </source>
</reference>
<organism evidence="1">
    <name type="scientific">Arundo donax</name>
    <name type="common">Giant reed</name>
    <name type="synonym">Donax arundinaceus</name>
    <dbReference type="NCBI Taxonomy" id="35708"/>
    <lineage>
        <taxon>Eukaryota</taxon>
        <taxon>Viridiplantae</taxon>
        <taxon>Streptophyta</taxon>
        <taxon>Embryophyta</taxon>
        <taxon>Tracheophyta</taxon>
        <taxon>Spermatophyta</taxon>
        <taxon>Magnoliopsida</taxon>
        <taxon>Liliopsida</taxon>
        <taxon>Poales</taxon>
        <taxon>Poaceae</taxon>
        <taxon>PACMAD clade</taxon>
        <taxon>Arundinoideae</taxon>
        <taxon>Arundineae</taxon>
        <taxon>Arundo</taxon>
    </lineage>
</organism>